<evidence type="ECO:0000313" key="1">
    <source>
        <dbReference type="EMBL" id="KAI3758906.1"/>
    </source>
</evidence>
<sequence length="105" mass="11551">MVCVEESIFNERRSGKGSVDPRLQNKVEERNGGNINGTNEAGNSPEKGSAERESMAPVFREEDKKSQGANSNCPRNEEPIDCFIKSMVAVILEENKSGNHVGPWT</sequence>
<accession>A0ACB9EKC7</accession>
<organism evidence="1 2">
    <name type="scientific">Arctium lappa</name>
    <name type="common">Greater burdock</name>
    <name type="synonym">Lappa major</name>
    <dbReference type="NCBI Taxonomy" id="4217"/>
    <lineage>
        <taxon>Eukaryota</taxon>
        <taxon>Viridiplantae</taxon>
        <taxon>Streptophyta</taxon>
        <taxon>Embryophyta</taxon>
        <taxon>Tracheophyta</taxon>
        <taxon>Spermatophyta</taxon>
        <taxon>Magnoliopsida</taxon>
        <taxon>eudicotyledons</taxon>
        <taxon>Gunneridae</taxon>
        <taxon>Pentapetalae</taxon>
        <taxon>asterids</taxon>
        <taxon>campanulids</taxon>
        <taxon>Asterales</taxon>
        <taxon>Asteraceae</taxon>
        <taxon>Carduoideae</taxon>
        <taxon>Cardueae</taxon>
        <taxon>Arctiinae</taxon>
        <taxon>Arctium</taxon>
    </lineage>
</organism>
<evidence type="ECO:0000313" key="2">
    <source>
        <dbReference type="Proteomes" id="UP001055879"/>
    </source>
</evidence>
<reference evidence="1 2" key="2">
    <citation type="journal article" date="2022" name="Mol. Ecol. Resour.">
        <title>The genomes of chicory, endive, great burdock and yacon provide insights into Asteraceae paleo-polyploidization history and plant inulin production.</title>
        <authorList>
            <person name="Fan W."/>
            <person name="Wang S."/>
            <person name="Wang H."/>
            <person name="Wang A."/>
            <person name="Jiang F."/>
            <person name="Liu H."/>
            <person name="Zhao H."/>
            <person name="Xu D."/>
            <person name="Zhang Y."/>
        </authorList>
    </citation>
    <scope>NUCLEOTIDE SEQUENCE [LARGE SCALE GENOMIC DNA]</scope>
    <source>
        <strain evidence="2">cv. Niubang</strain>
    </source>
</reference>
<reference evidence="2" key="1">
    <citation type="journal article" date="2022" name="Mol. Ecol. Resour.">
        <title>The genomes of chicory, endive, great burdock and yacon provide insights into Asteraceae palaeo-polyploidization history and plant inulin production.</title>
        <authorList>
            <person name="Fan W."/>
            <person name="Wang S."/>
            <person name="Wang H."/>
            <person name="Wang A."/>
            <person name="Jiang F."/>
            <person name="Liu H."/>
            <person name="Zhao H."/>
            <person name="Xu D."/>
            <person name="Zhang Y."/>
        </authorList>
    </citation>
    <scope>NUCLEOTIDE SEQUENCE [LARGE SCALE GENOMIC DNA]</scope>
    <source>
        <strain evidence="2">cv. Niubang</strain>
    </source>
</reference>
<comment type="caution">
    <text evidence="1">The sequence shown here is derived from an EMBL/GenBank/DDBJ whole genome shotgun (WGS) entry which is preliminary data.</text>
</comment>
<gene>
    <name evidence="1" type="ORF">L6452_06479</name>
</gene>
<keyword evidence="2" id="KW-1185">Reference proteome</keyword>
<name>A0ACB9EKC7_ARCLA</name>
<protein>
    <submittedName>
        <fullName evidence="1">Uncharacterized protein</fullName>
    </submittedName>
</protein>
<dbReference type="Proteomes" id="UP001055879">
    <property type="component" value="Linkage Group LG02"/>
</dbReference>
<proteinExistence type="predicted"/>
<dbReference type="EMBL" id="CM042048">
    <property type="protein sequence ID" value="KAI3758906.1"/>
    <property type="molecule type" value="Genomic_DNA"/>
</dbReference>